<reference evidence="1" key="1">
    <citation type="submission" date="2021-01" db="EMBL/GenBank/DDBJ databases">
        <title>Whole genome shotgun sequence of Actinoplanes ferrugineus NBRC 15555.</title>
        <authorList>
            <person name="Komaki H."/>
            <person name="Tamura T."/>
        </authorList>
    </citation>
    <scope>NUCLEOTIDE SEQUENCE</scope>
    <source>
        <strain evidence="1">NBRC 15555</strain>
    </source>
</reference>
<dbReference type="EMBL" id="BOMM01000038">
    <property type="protein sequence ID" value="GIE12329.1"/>
    <property type="molecule type" value="Genomic_DNA"/>
</dbReference>
<dbReference type="AlphaFoldDB" id="A0A919J272"/>
<keyword evidence="2" id="KW-1185">Reference proteome</keyword>
<evidence type="ECO:0000313" key="1">
    <source>
        <dbReference type="EMBL" id="GIE12329.1"/>
    </source>
</evidence>
<sequence length="169" mass="19196">MPIDVRPASEYETLLKSVIEKQPEDALRVLFDVDLVGRRLTQELPSAGQSRLSRGRDVIFALRLEDKEPEDAYPAPKHDVYHIEVQAEPEDGFKEWLFAYWLELAEQYDVAHHRIIQLVAWPLGGGDDGVFRRDGLTLHYRSINVPAVSPARVLSSPLAALALWPKTTR</sequence>
<organism evidence="1 2">
    <name type="scientific">Paractinoplanes ferrugineus</name>
    <dbReference type="NCBI Taxonomy" id="113564"/>
    <lineage>
        <taxon>Bacteria</taxon>
        <taxon>Bacillati</taxon>
        <taxon>Actinomycetota</taxon>
        <taxon>Actinomycetes</taxon>
        <taxon>Micromonosporales</taxon>
        <taxon>Micromonosporaceae</taxon>
        <taxon>Paractinoplanes</taxon>
    </lineage>
</organism>
<name>A0A919J272_9ACTN</name>
<accession>A0A919J272</accession>
<dbReference type="RefSeq" id="WP_203818805.1">
    <property type="nucleotide sequence ID" value="NZ_BAAABP010000054.1"/>
</dbReference>
<protein>
    <submittedName>
        <fullName evidence="1">Uncharacterized protein</fullName>
    </submittedName>
</protein>
<proteinExistence type="predicted"/>
<dbReference type="Proteomes" id="UP000598174">
    <property type="component" value="Unassembled WGS sequence"/>
</dbReference>
<comment type="caution">
    <text evidence="1">The sequence shown here is derived from an EMBL/GenBank/DDBJ whole genome shotgun (WGS) entry which is preliminary data.</text>
</comment>
<gene>
    <name evidence="1" type="ORF">Afe05nite_41690</name>
</gene>
<evidence type="ECO:0000313" key="2">
    <source>
        <dbReference type="Proteomes" id="UP000598174"/>
    </source>
</evidence>